<evidence type="ECO:0000259" key="10">
    <source>
        <dbReference type="PROSITE" id="PS51733"/>
    </source>
</evidence>
<feature type="domain" description="BPL/LPL catalytic" evidence="10">
    <location>
        <begin position="42"/>
        <end position="225"/>
    </location>
</feature>
<comment type="miscellaneous">
    <text evidence="5">In the reaction, the free carboxyl group of octanoic acid is attached via an amide linkage to the epsilon-amino group of a specific lysine residue of lipoyl domains of lipoate-dependent enzymes.</text>
</comment>
<dbReference type="NCBIfam" id="NF010925">
    <property type="entry name" value="PRK14345.1"/>
    <property type="match status" value="1"/>
</dbReference>
<name>A0A1I7N1W0_9HYPH</name>
<dbReference type="InterPro" id="IPR045864">
    <property type="entry name" value="aa-tRNA-synth_II/BPL/LPL"/>
</dbReference>
<evidence type="ECO:0000256" key="9">
    <source>
        <dbReference type="PIRSR" id="PIRSR016262-3"/>
    </source>
</evidence>
<reference evidence="12" key="1">
    <citation type="submission" date="2016-10" db="EMBL/GenBank/DDBJ databases">
        <authorList>
            <person name="Varghese N."/>
            <person name="Submissions S."/>
        </authorList>
    </citation>
    <scope>NUCLEOTIDE SEQUENCE [LARGE SCALE GENOMIC DNA]</scope>
    <source>
        <strain evidence="12">DSM 1565</strain>
    </source>
</reference>
<dbReference type="STRING" id="51670.SAMN04488557_1057"/>
<dbReference type="InterPro" id="IPR000544">
    <property type="entry name" value="Octanoyltransferase"/>
</dbReference>
<dbReference type="SUPFAM" id="SSF55681">
    <property type="entry name" value="Class II aaRS and biotin synthetases"/>
    <property type="match status" value="1"/>
</dbReference>
<comment type="pathway">
    <text evidence="1 5 6">Protein modification; protein lipoylation via endogenous pathway; protein N(6)-(lipoyl)lysine from octanoyl-[acyl-carrier-protein]: step 1/2.</text>
</comment>
<dbReference type="AlphaFoldDB" id="A0A1I7N1W0"/>
<dbReference type="UniPathway" id="UPA00538">
    <property type="reaction ID" value="UER00592"/>
</dbReference>
<keyword evidence="3 5" id="KW-0012">Acyltransferase</keyword>
<evidence type="ECO:0000313" key="11">
    <source>
        <dbReference type="EMBL" id="SFV28649.1"/>
    </source>
</evidence>
<dbReference type="InterPro" id="IPR020605">
    <property type="entry name" value="Octanoyltransferase_CS"/>
</dbReference>
<dbReference type="PANTHER" id="PTHR10993">
    <property type="entry name" value="OCTANOYLTRANSFERASE"/>
    <property type="match status" value="1"/>
</dbReference>
<dbReference type="PROSITE" id="PS01313">
    <property type="entry name" value="LIPB"/>
    <property type="match status" value="1"/>
</dbReference>
<dbReference type="OrthoDB" id="9787061at2"/>
<gene>
    <name evidence="5" type="primary">lipB</name>
    <name evidence="11" type="ORF">SAMN04488557_1057</name>
</gene>
<dbReference type="Pfam" id="PF21948">
    <property type="entry name" value="LplA-B_cat"/>
    <property type="match status" value="1"/>
</dbReference>
<evidence type="ECO:0000256" key="4">
    <source>
        <dbReference type="ARBA" id="ARBA00024732"/>
    </source>
</evidence>
<feature type="site" description="Lowers pKa of active site Cys" evidence="5 9">
    <location>
        <position position="153"/>
    </location>
</feature>
<feature type="active site" description="Acyl-thioester intermediate" evidence="5 7">
    <location>
        <position position="187"/>
    </location>
</feature>
<dbReference type="RefSeq" id="WP_092865110.1">
    <property type="nucleotide sequence ID" value="NZ_FPCH01000001.1"/>
</dbReference>
<evidence type="ECO:0000256" key="7">
    <source>
        <dbReference type="PIRSR" id="PIRSR016262-1"/>
    </source>
</evidence>
<feature type="binding site" evidence="5 8">
    <location>
        <begin position="156"/>
        <end position="158"/>
    </location>
    <ligand>
        <name>substrate</name>
    </ligand>
</feature>
<proteinExistence type="inferred from homology"/>
<dbReference type="NCBIfam" id="TIGR00214">
    <property type="entry name" value="lipB"/>
    <property type="match status" value="1"/>
</dbReference>
<dbReference type="EMBL" id="FPCH01000001">
    <property type="protein sequence ID" value="SFV28649.1"/>
    <property type="molecule type" value="Genomic_DNA"/>
</dbReference>
<dbReference type="PROSITE" id="PS51733">
    <property type="entry name" value="BPL_LPL_CATALYTIC"/>
    <property type="match status" value="1"/>
</dbReference>
<dbReference type="PANTHER" id="PTHR10993:SF7">
    <property type="entry name" value="LIPOYLTRANSFERASE 2, MITOCHONDRIAL-RELATED"/>
    <property type="match status" value="1"/>
</dbReference>
<evidence type="ECO:0000313" key="12">
    <source>
        <dbReference type="Proteomes" id="UP000199423"/>
    </source>
</evidence>
<feature type="binding site" evidence="5 8">
    <location>
        <begin position="169"/>
        <end position="171"/>
    </location>
    <ligand>
        <name>substrate</name>
    </ligand>
</feature>
<evidence type="ECO:0000256" key="3">
    <source>
        <dbReference type="ARBA" id="ARBA00023315"/>
    </source>
</evidence>
<comment type="subcellular location">
    <subcellularLocation>
        <location evidence="5">Cytoplasm</location>
    </subcellularLocation>
</comment>
<keyword evidence="12" id="KW-1185">Reference proteome</keyword>
<comment type="catalytic activity">
    <reaction evidence="5 6">
        <text>octanoyl-[ACP] + L-lysyl-[protein] = N(6)-octanoyl-L-lysyl-[protein] + holo-[ACP] + H(+)</text>
        <dbReference type="Rhea" id="RHEA:17665"/>
        <dbReference type="Rhea" id="RHEA-COMP:9636"/>
        <dbReference type="Rhea" id="RHEA-COMP:9685"/>
        <dbReference type="Rhea" id="RHEA-COMP:9752"/>
        <dbReference type="Rhea" id="RHEA-COMP:9928"/>
        <dbReference type="ChEBI" id="CHEBI:15378"/>
        <dbReference type="ChEBI" id="CHEBI:29969"/>
        <dbReference type="ChEBI" id="CHEBI:64479"/>
        <dbReference type="ChEBI" id="CHEBI:78463"/>
        <dbReference type="ChEBI" id="CHEBI:78809"/>
        <dbReference type="EC" id="2.3.1.181"/>
    </reaction>
</comment>
<dbReference type="Proteomes" id="UP000199423">
    <property type="component" value="Unassembled WGS sequence"/>
</dbReference>
<dbReference type="GO" id="GO:0005737">
    <property type="term" value="C:cytoplasm"/>
    <property type="evidence" value="ECO:0007669"/>
    <property type="project" value="UniProtKB-SubCell"/>
</dbReference>
<dbReference type="GO" id="GO:0009249">
    <property type="term" value="P:protein lipoylation"/>
    <property type="evidence" value="ECO:0007669"/>
    <property type="project" value="InterPro"/>
</dbReference>
<keyword evidence="5" id="KW-0963">Cytoplasm</keyword>
<evidence type="ECO:0000256" key="5">
    <source>
        <dbReference type="HAMAP-Rule" id="MF_00013"/>
    </source>
</evidence>
<evidence type="ECO:0000256" key="6">
    <source>
        <dbReference type="PIRNR" id="PIRNR016262"/>
    </source>
</evidence>
<dbReference type="PIRSF" id="PIRSF016262">
    <property type="entry name" value="LPLase"/>
    <property type="match status" value="1"/>
</dbReference>
<protein>
    <recommendedName>
        <fullName evidence="5 6">Octanoyltransferase</fullName>
        <ecNumber evidence="5 6">2.3.1.181</ecNumber>
    </recommendedName>
    <alternativeName>
        <fullName evidence="5">Lipoate-protein ligase B</fullName>
    </alternativeName>
    <alternativeName>
        <fullName evidence="5">Lipoyl/octanoyl transferase</fullName>
    </alternativeName>
    <alternativeName>
        <fullName evidence="5">Octanoyl-[acyl-carrier-protein]-protein N-octanoyltransferase</fullName>
    </alternativeName>
</protein>
<evidence type="ECO:0000256" key="2">
    <source>
        <dbReference type="ARBA" id="ARBA00022679"/>
    </source>
</evidence>
<organism evidence="11 12">
    <name type="scientific">Hyphomicrobium facile</name>
    <dbReference type="NCBI Taxonomy" id="51670"/>
    <lineage>
        <taxon>Bacteria</taxon>
        <taxon>Pseudomonadati</taxon>
        <taxon>Pseudomonadota</taxon>
        <taxon>Alphaproteobacteria</taxon>
        <taxon>Hyphomicrobiales</taxon>
        <taxon>Hyphomicrobiaceae</taxon>
        <taxon>Hyphomicrobium</taxon>
    </lineage>
</organism>
<evidence type="ECO:0000256" key="1">
    <source>
        <dbReference type="ARBA" id="ARBA00004821"/>
    </source>
</evidence>
<keyword evidence="2 5" id="KW-0808">Transferase</keyword>
<sequence length="235" mass="26044">MPSKISIANLSAAVDWTVSNGYVEYDRALDIMARRTAAIREGRAKELVWLLEHPPLYTAGTGAKEKDLLNSGSLPVYQTNRGGQFTYHGPGQRVAYVMLDLETRGRDIREFITHLETWLISTLAEFNVKGETRRDRVGIWVRRPSKGEMIEDKIAAIGLRVSRWVSSHGIALNVDPDLSQFSGIVPCGIRDHGVTSLADLGLPVTLYDVDVALRGSFQQIFGPTRLVEPGKALEI</sequence>
<dbReference type="EC" id="2.3.1.181" evidence="5 6"/>
<dbReference type="NCBIfam" id="NF010921">
    <property type="entry name" value="PRK14341.1"/>
    <property type="match status" value="1"/>
</dbReference>
<dbReference type="InterPro" id="IPR004143">
    <property type="entry name" value="BPL_LPL_catalytic"/>
</dbReference>
<comment type="function">
    <text evidence="4 5 6">Catalyzes the transfer of endogenously produced octanoic acid from octanoyl-acyl-carrier-protein onto the lipoyl domains of lipoate-dependent enzymes. Lipoyl-ACP can also act as a substrate although octanoyl-ACP is likely to be the physiological substrate.</text>
</comment>
<dbReference type="GO" id="GO:0033819">
    <property type="term" value="F:lipoyl(octanoyl) transferase activity"/>
    <property type="evidence" value="ECO:0007669"/>
    <property type="project" value="UniProtKB-EC"/>
</dbReference>
<accession>A0A1I7N1W0</accession>
<comment type="similarity">
    <text evidence="5 6">Belongs to the LipB family.</text>
</comment>
<evidence type="ECO:0000256" key="8">
    <source>
        <dbReference type="PIRSR" id="PIRSR016262-2"/>
    </source>
</evidence>
<dbReference type="Gene3D" id="3.30.930.10">
    <property type="entry name" value="Bira Bifunctional Protein, Domain 2"/>
    <property type="match status" value="1"/>
</dbReference>
<feature type="binding site" evidence="5 8">
    <location>
        <begin position="81"/>
        <end position="88"/>
    </location>
    <ligand>
        <name>substrate</name>
    </ligand>
</feature>
<dbReference type="HAMAP" id="MF_00013">
    <property type="entry name" value="LipB"/>
    <property type="match status" value="1"/>
</dbReference>
<dbReference type="CDD" id="cd16444">
    <property type="entry name" value="LipB"/>
    <property type="match status" value="1"/>
</dbReference>